<reference evidence="1 2" key="2">
    <citation type="journal article" date="2012" name="PLoS ONE">
        <title>An ancient pathway combining carbon dioxide fixation with the generation and utilization of a sodium ion gradient for ATP synthesis.</title>
        <authorList>
            <person name="Poehlein A."/>
            <person name="Schmidt S."/>
            <person name="Kaster A.K."/>
            <person name="Goenrich M."/>
            <person name="Vollmers J."/>
            <person name="Thurmer A."/>
            <person name="Bertsch J."/>
            <person name="Schuchmann K."/>
            <person name="Voigt B."/>
            <person name="Hecker M."/>
            <person name="Daniel R."/>
            <person name="Thauer R.K."/>
            <person name="Gottschalk G."/>
            <person name="Muller V."/>
        </authorList>
    </citation>
    <scope>NUCLEOTIDE SEQUENCE [LARGE SCALE GENOMIC DNA]</scope>
    <source>
        <strain evidence="2">ATCC 29683 / DSM 1030 / JCM 2381 / KCTC 1655 / WB1</strain>
    </source>
</reference>
<reference evidence="2" key="1">
    <citation type="submission" date="2011-07" db="EMBL/GenBank/DDBJ databases">
        <title>Complete genome sequence of Acetobacterium woodii.</title>
        <authorList>
            <person name="Poehlein A."/>
            <person name="Schmidt S."/>
            <person name="Kaster A.-K."/>
            <person name="Goenrich M."/>
            <person name="Vollmers J."/>
            <person name="Thuermer A."/>
            <person name="Gottschalk G."/>
            <person name="Thauer R.K."/>
            <person name="Daniel R."/>
            <person name="Mueller V."/>
        </authorList>
    </citation>
    <scope>NUCLEOTIDE SEQUENCE [LARGE SCALE GENOMIC DNA]</scope>
    <source>
        <strain evidence="2">ATCC 29683 / DSM 1030 / JCM 2381 / KCTC 1655 / WB1</strain>
    </source>
</reference>
<proteinExistence type="predicted"/>
<organism evidence="1 2">
    <name type="scientific">Acetobacterium woodii (strain ATCC 29683 / DSM 1030 / JCM 2381 / KCTC 1655 / WB1)</name>
    <dbReference type="NCBI Taxonomy" id="931626"/>
    <lineage>
        <taxon>Bacteria</taxon>
        <taxon>Bacillati</taxon>
        <taxon>Bacillota</taxon>
        <taxon>Clostridia</taxon>
        <taxon>Eubacteriales</taxon>
        <taxon>Eubacteriaceae</taxon>
        <taxon>Acetobacterium</taxon>
    </lineage>
</organism>
<evidence type="ECO:0000313" key="2">
    <source>
        <dbReference type="Proteomes" id="UP000007177"/>
    </source>
</evidence>
<dbReference type="STRING" id="931626.Awo_c03380"/>
<gene>
    <name evidence="1" type="ordered locus">Awo_c03380</name>
</gene>
<evidence type="ECO:0000313" key="1">
    <source>
        <dbReference type="EMBL" id="AFA47142.1"/>
    </source>
</evidence>
<keyword evidence="2" id="KW-1185">Reference proteome</keyword>
<sequence length="112" mass="12834">MFLLLGEAPIQRWLLPGNIERCQWVNRYYRIKVLLNAVGHSPILYSAKTQRIEEPFFAVQKPPQKVGFFYLREGNEPNGCQQTVGDSPRISTKRARRVSCGLREGNEPNGCQ</sequence>
<dbReference type="Proteomes" id="UP000007177">
    <property type="component" value="Chromosome"/>
</dbReference>
<name>H6LH04_ACEWD</name>
<dbReference type="HOGENOM" id="CLU_2140363_0_0_9"/>
<accession>H6LH04</accession>
<protein>
    <submittedName>
        <fullName evidence="1">Uncharacterized protein</fullName>
    </submittedName>
</protein>
<dbReference type="KEGG" id="awo:Awo_c03380"/>
<dbReference type="EMBL" id="CP002987">
    <property type="protein sequence ID" value="AFA47142.1"/>
    <property type="molecule type" value="Genomic_DNA"/>
</dbReference>
<dbReference type="eggNOG" id="ENOG502ZPBR">
    <property type="taxonomic scope" value="Bacteria"/>
</dbReference>
<dbReference type="AlphaFoldDB" id="H6LH04"/>